<dbReference type="AlphaFoldDB" id="A0A7N9IGI1"/>
<evidence type="ECO:0000313" key="2">
    <source>
        <dbReference type="Proteomes" id="UP000233100"/>
    </source>
</evidence>
<protein>
    <submittedName>
        <fullName evidence="1">Uncharacterized protein</fullName>
    </submittedName>
</protein>
<reference evidence="1 2" key="1">
    <citation type="submission" date="2013-03" db="EMBL/GenBank/DDBJ databases">
        <authorList>
            <person name="Warren W."/>
            <person name="Wilson R.K."/>
        </authorList>
    </citation>
    <scope>NUCLEOTIDE SEQUENCE</scope>
</reference>
<reference evidence="1" key="3">
    <citation type="submission" date="2025-09" db="UniProtKB">
        <authorList>
            <consortium name="Ensembl"/>
        </authorList>
    </citation>
    <scope>IDENTIFICATION</scope>
</reference>
<organism evidence="1 2">
    <name type="scientific">Macaca fascicularis</name>
    <name type="common">Crab-eating macaque</name>
    <name type="synonym">Cynomolgus monkey</name>
    <dbReference type="NCBI Taxonomy" id="9541"/>
    <lineage>
        <taxon>Eukaryota</taxon>
        <taxon>Metazoa</taxon>
        <taxon>Chordata</taxon>
        <taxon>Craniata</taxon>
        <taxon>Vertebrata</taxon>
        <taxon>Euteleostomi</taxon>
        <taxon>Mammalia</taxon>
        <taxon>Eutheria</taxon>
        <taxon>Euarchontoglires</taxon>
        <taxon>Primates</taxon>
        <taxon>Haplorrhini</taxon>
        <taxon>Catarrhini</taxon>
        <taxon>Cercopithecidae</taxon>
        <taxon>Cercopithecinae</taxon>
        <taxon>Macaca</taxon>
    </lineage>
</organism>
<keyword evidence="2" id="KW-1185">Reference proteome</keyword>
<proteinExistence type="predicted"/>
<dbReference type="Proteomes" id="UP000233100">
    <property type="component" value="Chromosome 19"/>
</dbReference>
<dbReference type="PANTHER" id="PTHR12138:SF133">
    <property type="entry name" value="SECRETED PROTEIN"/>
    <property type="match status" value="1"/>
</dbReference>
<reference evidence="1" key="2">
    <citation type="submission" date="2025-08" db="UniProtKB">
        <authorList>
            <consortium name="Ensembl"/>
        </authorList>
    </citation>
    <scope>IDENTIFICATION</scope>
</reference>
<accession>A0A7N9IGI1</accession>
<evidence type="ECO:0000313" key="1">
    <source>
        <dbReference type="Ensembl" id="ENSMFAP00000061355.1"/>
    </source>
</evidence>
<dbReference type="GeneTree" id="ENSGT01120000271815"/>
<dbReference type="PRINTS" id="PR02045">
    <property type="entry name" value="F138DOMAIN"/>
</dbReference>
<sequence length="119" mass="12896">DGVSLCRPSWSAVVRSRLTATSVSQVQAILLASASRVAEITGTYHHAQLIFVFLVQLGFCHVDQASLELLTSSDPPASAFQSAGITDVSHRARPNFYFLFCRDGVSLCCPGWPQTPDLQ</sequence>
<dbReference type="Ensembl" id="ENSMFAT00000078494.1">
    <property type="protein sequence ID" value="ENSMFAP00000061355.1"/>
    <property type="gene ID" value="ENSMFAG00000063116.1"/>
</dbReference>
<dbReference type="PANTHER" id="PTHR12138">
    <property type="entry name" value="PRIMATE-EXPANDED PROTEIN FAMILY"/>
    <property type="match status" value="1"/>
</dbReference>
<name>A0A7N9IGI1_MACFA</name>